<name>A0A2N9I5M3_FAGSY</name>
<proteinExistence type="predicted"/>
<dbReference type="AlphaFoldDB" id="A0A2N9I5M3"/>
<protein>
    <recommendedName>
        <fullName evidence="1">Reverse transcriptase zinc-binding domain-containing protein</fullName>
    </recommendedName>
</protein>
<evidence type="ECO:0000313" key="3">
    <source>
        <dbReference type="EMBL" id="SPD20002.1"/>
    </source>
</evidence>
<dbReference type="PANTHER" id="PTHR36617">
    <property type="entry name" value="PROTEIN, PUTATIVE-RELATED"/>
    <property type="match status" value="1"/>
</dbReference>
<dbReference type="Pfam" id="PF13966">
    <property type="entry name" value="zf-RVT"/>
    <property type="match status" value="1"/>
</dbReference>
<reference evidence="3" key="1">
    <citation type="submission" date="2018-02" db="EMBL/GenBank/DDBJ databases">
        <authorList>
            <person name="Cohen D.B."/>
            <person name="Kent A.D."/>
        </authorList>
    </citation>
    <scope>NUCLEOTIDE SEQUENCE</scope>
</reference>
<gene>
    <name evidence="2" type="ORF">FSB_LOCUS14205</name>
    <name evidence="3" type="ORF">FSB_LOCUS47884</name>
</gene>
<evidence type="ECO:0000259" key="1">
    <source>
        <dbReference type="Pfam" id="PF13966"/>
    </source>
</evidence>
<organism evidence="3">
    <name type="scientific">Fagus sylvatica</name>
    <name type="common">Beechnut</name>
    <dbReference type="NCBI Taxonomy" id="28930"/>
    <lineage>
        <taxon>Eukaryota</taxon>
        <taxon>Viridiplantae</taxon>
        <taxon>Streptophyta</taxon>
        <taxon>Embryophyta</taxon>
        <taxon>Tracheophyta</taxon>
        <taxon>Spermatophyta</taxon>
        <taxon>Magnoliopsida</taxon>
        <taxon>eudicotyledons</taxon>
        <taxon>Gunneridae</taxon>
        <taxon>Pentapetalae</taxon>
        <taxon>rosids</taxon>
        <taxon>fabids</taxon>
        <taxon>Fagales</taxon>
        <taxon>Fagaceae</taxon>
        <taxon>Fagus</taxon>
    </lineage>
</organism>
<dbReference type="PANTHER" id="PTHR36617:SF16">
    <property type="entry name" value="OS04G0516500 PROTEIN"/>
    <property type="match status" value="1"/>
</dbReference>
<dbReference type="EMBL" id="OIVN01004924">
    <property type="protein sequence ID" value="SPD20002.1"/>
    <property type="molecule type" value="Genomic_DNA"/>
</dbReference>
<feature type="domain" description="Reverse transcriptase zinc-binding" evidence="1">
    <location>
        <begin position="102"/>
        <end position="143"/>
    </location>
</feature>
<accession>A0A2N9I5M3</accession>
<dbReference type="EMBL" id="OIVN01000843">
    <property type="protein sequence ID" value="SPC86323.1"/>
    <property type="molecule type" value="Genomic_DNA"/>
</dbReference>
<evidence type="ECO:0000313" key="2">
    <source>
        <dbReference type="EMBL" id="SPC86323.1"/>
    </source>
</evidence>
<sequence length="147" mass="16949">MWGDWCSKSVQGPYGKSLWKSIRKGWPRFAANVVFKVGDGAPLKFWQDQWCGETSLSARFPELYQVTNTPEASVKDLLIFDGHNFHWDGGGRHYVLEDFLYKALTINNLRKRQLALLDWCYMCKADADVESIDHLFLHCTTARIFGV</sequence>
<dbReference type="InterPro" id="IPR026960">
    <property type="entry name" value="RVT-Znf"/>
</dbReference>